<dbReference type="EMBL" id="JAGGNH010000001">
    <property type="protein sequence ID" value="KAJ0985118.1"/>
    <property type="molecule type" value="Genomic_DNA"/>
</dbReference>
<proteinExistence type="predicted"/>
<protein>
    <submittedName>
        <fullName evidence="1">Uncharacterized protein</fullName>
    </submittedName>
</protein>
<sequence length="81" mass="8997">MAIARPCIIAIELMIASTLPVIIRRRAVLDSRADSNEDDASHSFASRRRGVEDSDLLLLFYHLLTEKLVVIVDVDEGGPSY</sequence>
<gene>
    <name evidence="1" type="ORF">J5N97_003474</name>
</gene>
<organism evidence="1 2">
    <name type="scientific">Dioscorea zingiberensis</name>
    <dbReference type="NCBI Taxonomy" id="325984"/>
    <lineage>
        <taxon>Eukaryota</taxon>
        <taxon>Viridiplantae</taxon>
        <taxon>Streptophyta</taxon>
        <taxon>Embryophyta</taxon>
        <taxon>Tracheophyta</taxon>
        <taxon>Spermatophyta</taxon>
        <taxon>Magnoliopsida</taxon>
        <taxon>Liliopsida</taxon>
        <taxon>Dioscoreales</taxon>
        <taxon>Dioscoreaceae</taxon>
        <taxon>Dioscorea</taxon>
    </lineage>
</organism>
<reference evidence="1" key="1">
    <citation type="submission" date="2021-03" db="EMBL/GenBank/DDBJ databases">
        <authorList>
            <person name="Li Z."/>
            <person name="Yang C."/>
        </authorList>
    </citation>
    <scope>NUCLEOTIDE SEQUENCE</scope>
    <source>
        <strain evidence="1">Dzin_1.0</strain>
        <tissue evidence="1">Leaf</tissue>
    </source>
</reference>
<comment type="caution">
    <text evidence="1">The sequence shown here is derived from an EMBL/GenBank/DDBJ whole genome shotgun (WGS) entry which is preliminary data.</text>
</comment>
<reference evidence="1" key="2">
    <citation type="journal article" date="2022" name="Hortic Res">
        <title>The genome of Dioscorea zingiberensis sheds light on the biosynthesis, origin and evolution of the medicinally important diosgenin saponins.</title>
        <authorList>
            <person name="Li Y."/>
            <person name="Tan C."/>
            <person name="Li Z."/>
            <person name="Guo J."/>
            <person name="Li S."/>
            <person name="Chen X."/>
            <person name="Wang C."/>
            <person name="Dai X."/>
            <person name="Yang H."/>
            <person name="Song W."/>
            <person name="Hou L."/>
            <person name="Xu J."/>
            <person name="Tong Z."/>
            <person name="Xu A."/>
            <person name="Yuan X."/>
            <person name="Wang W."/>
            <person name="Yang Q."/>
            <person name="Chen L."/>
            <person name="Sun Z."/>
            <person name="Wang K."/>
            <person name="Pan B."/>
            <person name="Chen J."/>
            <person name="Bao Y."/>
            <person name="Liu F."/>
            <person name="Qi X."/>
            <person name="Gang D.R."/>
            <person name="Wen J."/>
            <person name="Li J."/>
        </authorList>
    </citation>
    <scope>NUCLEOTIDE SEQUENCE</scope>
    <source>
        <strain evidence="1">Dzin_1.0</strain>
    </source>
</reference>
<evidence type="ECO:0000313" key="2">
    <source>
        <dbReference type="Proteomes" id="UP001085076"/>
    </source>
</evidence>
<dbReference type="AlphaFoldDB" id="A0A9D5D6N5"/>
<evidence type="ECO:0000313" key="1">
    <source>
        <dbReference type="EMBL" id="KAJ0985118.1"/>
    </source>
</evidence>
<keyword evidence="2" id="KW-1185">Reference proteome</keyword>
<accession>A0A9D5D6N5</accession>
<name>A0A9D5D6N5_9LILI</name>
<dbReference type="Proteomes" id="UP001085076">
    <property type="component" value="Miscellaneous, Linkage group lg01"/>
</dbReference>